<sequence length="397" mass="44240">MSRLSLNKAVAPVSNKTKVQFHSLRNISSPDDLSNDRKVLTGHMKASEILQISTNDNVRDYLLAVDGKKKVPTAVHRAITATLENSPEKFSVLNGGITIVAEAYDVNEKVKELTLINASIINGAQTQGILRDYINTLEDPKDFPDIHITFELIICTDEPLIAEISIARNFQNDVKMLSISGKLGSFDDLAKSIEKHFDGLKLRLSETDSPDDTLDTEKLLQVITALTPEEIWTKLGRGDLANKNYAYNQKTKCLKQFTEMAKSVKDGTANADTKEAYEFFVEIAPSAWELYQKWKTHEGFTGTGIRSIHRDGKKILDVPDGIVFPALAALAEFVTKSEDGTWLLTIPDIFDDRDLISAIKSTYQNVADHKPYVMGRSKAAYSSLIQVTAIYKRLLNK</sequence>
<dbReference type="RefSeq" id="WP_126802677.1">
    <property type="nucleotide sequence ID" value="NZ_PIPL01000001.1"/>
</dbReference>
<dbReference type="EMBL" id="PIPL01000001">
    <property type="protein sequence ID" value="RUO25860.1"/>
    <property type="molecule type" value="Genomic_DNA"/>
</dbReference>
<feature type="domain" description="Abortive phage infection protein C-terminal" evidence="1">
    <location>
        <begin position="56"/>
        <end position="367"/>
    </location>
</feature>
<keyword evidence="3" id="KW-1185">Reference proteome</keyword>
<reference evidence="2 3" key="1">
    <citation type="journal article" date="2011" name="Front. Microbiol.">
        <title>Genomic signatures of strain selection and enhancement in Bacillus atrophaeus var. globigii, a historical biowarfare simulant.</title>
        <authorList>
            <person name="Gibbons H.S."/>
            <person name="Broomall S.M."/>
            <person name="McNew L.A."/>
            <person name="Daligault H."/>
            <person name="Chapman C."/>
            <person name="Bruce D."/>
            <person name="Karavis M."/>
            <person name="Krepps M."/>
            <person name="McGregor P.A."/>
            <person name="Hong C."/>
            <person name="Park K.H."/>
            <person name="Akmal A."/>
            <person name="Feldman A."/>
            <person name="Lin J.S."/>
            <person name="Chang W.E."/>
            <person name="Higgs B.W."/>
            <person name="Demirev P."/>
            <person name="Lindquist J."/>
            <person name="Liem A."/>
            <person name="Fochler E."/>
            <person name="Read T.D."/>
            <person name="Tapia R."/>
            <person name="Johnson S."/>
            <person name="Bishop-Lilly K.A."/>
            <person name="Detter C."/>
            <person name="Han C."/>
            <person name="Sozhamannan S."/>
            <person name="Rosenzweig C.N."/>
            <person name="Skowronski E.W."/>
        </authorList>
    </citation>
    <scope>NUCLEOTIDE SEQUENCE [LARGE SCALE GENOMIC DNA]</scope>
    <source>
        <strain evidence="2 3">MLST1</strain>
    </source>
</reference>
<dbReference type="InterPro" id="IPR018891">
    <property type="entry name" value="AIPR_C"/>
</dbReference>
<evidence type="ECO:0000259" key="1">
    <source>
        <dbReference type="Pfam" id="PF10592"/>
    </source>
</evidence>
<comment type="caution">
    <text evidence="2">The sequence shown here is derived from an EMBL/GenBank/DDBJ whole genome shotgun (WGS) entry which is preliminary data.</text>
</comment>
<dbReference type="AlphaFoldDB" id="A0A432W711"/>
<dbReference type="OrthoDB" id="9806213at2"/>
<evidence type="ECO:0000313" key="3">
    <source>
        <dbReference type="Proteomes" id="UP000288293"/>
    </source>
</evidence>
<organism evidence="2 3">
    <name type="scientific">Aliidiomarina minuta</name>
    <dbReference type="NCBI Taxonomy" id="880057"/>
    <lineage>
        <taxon>Bacteria</taxon>
        <taxon>Pseudomonadati</taxon>
        <taxon>Pseudomonadota</taxon>
        <taxon>Gammaproteobacteria</taxon>
        <taxon>Alteromonadales</taxon>
        <taxon>Idiomarinaceae</taxon>
        <taxon>Aliidiomarina</taxon>
    </lineage>
</organism>
<proteinExistence type="predicted"/>
<accession>A0A432W711</accession>
<protein>
    <recommendedName>
        <fullName evidence="1">Abortive phage infection protein C-terminal domain-containing protein</fullName>
    </recommendedName>
</protein>
<name>A0A432W711_9GAMM</name>
<gene>
    <name evidence="2" type="ORF">CWE09_03780</name>
</gene>
<dbReference type="Pfam" id="PF10592">
    <property type="entry name" value="AIPR"/>
    <property type="match status" value="1"/>
</dbReference>
<evidence type="ECO:0000313" key="2">
    <source>
        <dbReference type="EMBL" id="RUO25860.1"/>
    </source>
</evidence>
<dbReference type="Proteomes" id="UP000288293">
    <property type="component" value="Unassembled WGS sequence"/>
</dbReference>